<sequence length="173" mass="19008">MWNTSGLFFEEPKSLPLSGKKVVVTAGPTREVIDPVRFFTNRSSGKMGYAIAEAAQQMGADVTLISGPVSLTEPDHVHVVHVESAEEMYQAALDVYGEADLVIKSAAVADYTPVTTYAHKMKKQAGALDIEFTRTKDILKELGKRKEHQVLVGFAAETQDVEYYAKKKIESSI</sequence>
<proteinExistence type="predicted"/>
<dbReference type="Gene3D" id="3.40.50.10300">
    <property type="entry name" value="CoaB-like"/>
    <property type="match status" value="1"/>
</dbReference>
<name>A0A5S9MBA2_BACIA</name>
<evidence type="ECO:0000259" key="1">
    <source>
        <dbReference type="Pfam" id="PF04127"/>
    </source>
</evidence>
<dbReference type="InterPro" id="IPR007085">
    <property type="entry name" value="DNA/pantothenate-metab_flavo_C"/>
</dbReference>
<protein>
    <recommendedName>
        <fullName evidence="1">DNA/pantothenate metabolism flavoprotein C-terminal domain-containing protein</fullName>
    </recommendedName>
</protein>
<dbReference type="Proteomes" id="UP000464658">
    <property type="component" value="Chromosome"/>
</dbReference>
<evidence type="ECO:0000313" key="3">
    <source>
        <dbReference type="Proteomes" id="UP000464658"/>
    </source>
</evidence>
<accession>A0A5S9MBA2</accession>
<dbReference type="GO" id="GO:0003824">
    <property type="term" value="F:catalytic activity"/>
    <property type="evidence" value="ECO:0007669"/>
    <property type="project" value="UniProtKB-ARBA"/>
</dbReference>
<dbReference type="AlphaFoldDB" id="A0A5S9MBA2"/>
<reference evidence="2 3" key="1">
    <citation type="submission" date="2019-12" db="EMBL/GenBank/DDBJ databases">
        <title>Full genome sequence of a Bacillus safensis strain isolated from commercially available natto in Indonesia.</title>
        <authorList>
            <person name="Yoshida M."/>
            <person name="Uomi M."/>
            <person name="Waturangi D."/>
            <person name="Ekaputri J.J."/>
            <person name="Setiamarga D.H.E."/>
        </authorList>
    </citation>
    <scope>NUCLEOTIDE SEQUENCE [LARGE SCALE GENOMIC DNA]</scope>
    <source>
        <strain evidence="2 3">IDN1</strain>
    </source>
</reference>
<dbReference type="SUPFAM" id="SSF102645">
    <property type="entry name" value="CoaB-like"/>
    <property type="match status" value="1"/>
</dbReference>
<dbReference type="GO" id="GO:0015937">
    <property type="term" value="P:coenzyme A biosynthetic process"/>
    <property type="evidence" value="ECO:0007669"/>
    <property type="project" value="UniProtKB-ARBA"/>
</dbReference>
<organism evidence="2 3">
    <name type="scientific">Bacillus safensis</name>
    <dbReference type="NCBI Taxonomy" id="561879"/>
    <lineage>
        <taxon>Bacteria</taxon>
        <taxon>Bacillati</taxon>
        <taxon>Bacillota</taxon>
        <taxon>Bacilli</taxon>
        <taxon>Bacillales</taxon>
        <taxon>Bacillaceae</taxon>
        <taxon>Bacillus</taxon>
    </lineage>
</organism>
<feature type="domain" description="DNA/pantothenate metabolism flavoprotein C-terminal" evidence="1">
    <location>
        <begin position="17"/>
        <end position="170"/>
    </location>
</feature>
<evidence type="ECO:0000313" key="2">
    <source>
        <dbReference type="EMBL" id="BBP89229.1"/>
    </source>
</evidence>
<dbReference type="InterPro" id="IPR035929">
    <property type="entry name" value="CoaB-like_sf"/>
</dbReference>
<dbReference type="Pfam" id="PF04127">
    <property type="entry name" value="DFP"/>
    <property type="match status" value="1"/>
</dbReference>
<dbReference type="EMBL" id="AP021906">
    <property type="protein sequence ID" value="BBP89229.1"/>
    <property type="molecule type" value="Genomic_DNA"/>
</dbReference>
<gene>
    <name evidence="2" type="ORF">BsIDN1_28470</name>
</gene>